<gene>
    <name evidence="2" type="ORF">K9S39_39680</name>
</gene>
<name>A0ABY4MIJ4_9ACTN</name>
<dbReference type="EMBL" id="CP086322">
    <property type="protein sequence ID" value="UQA97177.1"/>
    <property type="molecule type" value="Genomic_DNA"/>
</dbReference>
<evidence type="ECO:0000256" key="1">
    <source>
        <dbReference type="SAM" id="MobiDB-lite"/>
    </source>
</evidence>
<evidence type="ECO:0000313" key="3">
    <source>
        <dbReference type="Proteomes" id="UP000830115"/>
    </source>
</evidence>
<evidence type="ECO:0008006" key="4">
    <source>
        <dbReference type="Google" id="ProtNLM"/>
    </source>
</evidence>
<proteinExistence type="predicted"/>
<protein>
    <recommendedName>
        <fullName evidence="4">DUF1990 domain-containing protein</fullName>
    </recommendedName>
</protein>
<feature type="region of interest" description="Disordered" evidence="1">
    <location>
        <begin position="1"/>
        <end position="31"/>
    </location>
</feature>
<dbReference type="Proteomes" id="UP000830115">
    <property type="component" value="Chromosome"/>
</dbReference>
<organism evidence="2 3">
    <name type="scientific">Streptomyces halobius</name>
    <dbReference type="NCBI Taxonomy" id="2879846"/>
    <lineage>
        <taxon>Bacteria</taxon>
        <taxon>Bacillati</taxon>
        <taxon>Actinomycetota</taxon>
        <taxon>Actinomycetes</taxon>
        <taxon>Kitasatosporales</taxon>
        <taxon>Streptomycetaceae</taxon>
        <taxon>Streptomyces</taxon>
    </lineage>
</organism>
<accession>A0ABY4MIJ4</accession>
<sequence>MNVEAGTDRGAGAESAVEGTAAPTAHQQSDVPEVIRSLSAMADPDYADCFTLTTSDATDWSAEQWARATFEDAAGELGQQTWRERLGLRLRPLGATDTVAGWQIGERGDNWIRLEANSGAMTTRLVFHVGDGQASFATFIRYDEPAGERVWTAATATHQGAVPGLMRQGCNVLRSRPR</sequence>
<dbReference type="RefSeq" id="WP_248868099.1">
    <property type="nucleotide sequence ID" value="NZ_CP086322.1"/>
</dbReference>
<evidence type="ECO:0000313" key="2">
    <source>
        <dbReference type="EMBL" id="UQA97177.1"/>
    </source>
</evidence>
<keyword evidence="3" id="KW-1185">Reference proteome</keyword>
<reference evidence="2" key="1">
    <citation type="submission" date="2021-10" db="EMBL/GenBank/DDBJ databases">
        <title>Streptomyces nigrumlapis sp.nov.,an antimicrobial producing actinobacterium isolated from Black Gobi rocks.</title>
        <authorList>
            <person name="Wen Y."/>
            <person name="Zhang W."/>
            <person name="Liu X.G."/>
        </authorList>
    </citation>
    <scope>NUCLEOTIDE SEQUENCE</scope>
    <source>
        <strain evidence="2">ST13-2-2</strain>
    </source>
</reference>